<evidence type="ECO:0000313" key="1">
    <source>
        <dbReference type="EMBL" id="JAG55405.1"/>
    </source>
</evidence>
<proteinExistence type="predicted"/>
<name>A0A0K8SRJ2_LYGHE</name>
<dbReference type="EMBL" id="GBRD01010419">
    <property type="protein sequence ID" value="JAG55405.1"/>
    <property type="molecule type" value="Transcribed_RNA"/>
</dbReference>
<organism evidence="1">
    <name type="scientific">Lygus hesperus</name>
    <name type="common">Western plant bug</name>
    <dbReference type="NCBI Taxonomy" id="30085"/>
    <lineage>
        <taxon>Eukaryota</taxon>
        <taxon>Metazoa</taxon>
        <taxon>Ecdysozoa</taxon>
        <taxon>Arthropoda</taxon>
        <taxon>Hexapoda</taxon>
        <taxon>Insecta</taxon>
        <taxon>Pterygota</taxon>
        <taxon>Neoptera</taxon>
        <taxon>Paraneoptera</taxon>
        <taxon>Hemiptera</taxon>
        <taxon>Heteroptera</taxon>
        <taxon>Panheteroptera</taxon>
        <taxon>Cimicomorpha</taxon>
        <taxon>Miridae</taxon>
        <taxon>Mirini</taxon>
        <taxon>Lygus</taxon>
    </lineage>
</organism>
<dbReference type="AlphaFoldDB" id="A0A0K8SRJ2"/>
<reference evidence="1" key="1">
    <citation type="submission" date="2014-09" db="EMBL/GenBank/DDBJ databases">
        <authorList>
            <person name="Magalhaes I.L.F."/>
            <person name="Oliveira U."/>
            <person name="Santos F.R."/>
            <person name="Vidigal T.H.D.A."/>
            <person name="Brescovit A.D."/>
            <person name="Santos A.J."/>
        </authorList>
    </citation>
    <scope>NUCLEOTIDE SEQUENCE</scope>
</reference>
<protein>
    <submittedName>
        <fullName evidence="1">Uncharacterized protein</fullName>
    </submittedName>
</protein>
<dbReference type="EMBL" id="GBRD01010420">
    <property type="protein sequence ID" value="JAG55404.1"/>
    <property type="molecule type" value="Transcribed_RNA"/>
</dbReference>
<accession>A0A0K8SRJ2</accession>
<feature type="non-terminal residue" evidence="1">
    <location>
        <position position="104"/>
    </location>
</feature>
<sequence length="104" mass="11336">MDISGGPFEMRVVCLCGVIHGISKENSNFDVSTKIRWDNFARATLVCNDISPSKPVQAIFETNPSASPEGDSVLGSQDFCLDTQWSFTLVQCVGYCGPLHHVLV</sequence>